<feature type="compositionally biased region" description="Polar residues" evidence="1">
    <location>
        <begin position="307"/>
        <end position="319"/>
    </location>
</feature>
<feature type="compositionally biased region" description="Low complexity" evidence="1">
    <location>
        <begin position="24"/>
        <end position="34"/>
    </location>
</feature>
<sequence>MTSSADPSLPLPHTGSISDMSRVTTHPTTQNTVTAPARERNRAVLAVLCAIYLGTIVWIVLWKLETPWAGDETRRIIKLVPFVPSGGAGASAPLEVLANLLLFIPFGVYLGLLARSWSVWRIASVVAGWSLALEVAEYVLAVGSSDITDVIVNTAGGLVGLGLLALVRFELQGQTTAVMTRVCAIGTVLVLTAAGLFIIASPPHYGPPMNGDPGLSTLRSRGACGDAIGVIRLGSGAFESGIDVVLTLPSFTFAQRLVLFLGYGVGGTQVLRALRRLYLDPHLDKKYPLSRPGTSRRATSHRARAEQPQTSQQQDELAS</sequence>
<evidence type="ECO:0000313" key="5">
    <source>
        <dbReference type="Proteomes" id="UP000318331"/>
    </source>
</evidence>
<evidence type="ECO:0000313" key="4">
    <source>
        <dbReference type="EMBL" id="TQM65624.1"/>
    </source>
</evidence>
<evidence type="ECO:0000256" key="1">
    <source>
        <dbReference type="SAM" id="MobiDB-lite"/>
    </source>
</evidence>
<feature type="transmembrane region" description="Helical" evidence="2">
    <location>
        <begin position="43"/>
        <end position="62"/>
    </location>
</feature>
<evidence type="ECO:0000256" key="2">
    <source>
        <dbReference type="SAM" id="Phobius"/>
    </source>
</evidence>
<dbReference type="EMBL" id="VFPN01000001">
    <property type="protein sequence ID" value="TQM65624.1"/>
    <property type="molecule type" value="Genomic_DNA"/>
</dbReference>
<gene>
    <name evidence="4" type="ORF">FB466_0430</name>
</gene>
<comment type="caution">
    <text evidence="4">The sequence shown here is derived from an EMBL/GenBank/DDBJ whole genome shotgun (WGS) entry which is preliminary data.</text>
</comment>
<dbReference type="PANTHER" id="PTHR36834">
    <property type="entry name" value="MEMBRANE PROTEIN-RELATED"/>
    <property type="match status" value="1"/>
</dbReference>
<protein>
    <submittedName>
        <fullName evidence="4">VanZ like protein</fullName>
    </submittedName>
</protein>
<keyword evidence="2" id="KW-1133">Transmembrane helix</keyword>
<feature type="transmembrane region" description="Helical" evidence="2">
    <location>
        <begin position="178"/>
        <end position="200"/>
    </location>
</feature>
<feature type="transmembrane region" description="Helical" evidence="2">
    <location>
        <begin position="119"/>
        <end position="141"/>
    </location>
</feature>
<name>A0A543I4Y4_9MICO</name>
<proteinExistence type="predicted"/>
<dbReference type="InterPro" id="IPR006976">
    <property type="entry name" value="VanZ-like"/>
</dbReference>
<keyword evidence="5" id="KW-1185">Reference proteome</keyword>
<feature type="transmembrane region" description="Helical" evidence="2">
    <location>
        <begin position="147"/>
        <end position="166"/>
    </location>
</feature>
<dbReference type="InterPro" id="IPR053150">
    <property type="entry name" value="Teicoplanin_resist-assoc"/>
</dbReference>
<feature type="transmembrane region" description="Helical" evidence="2">
    <location>
        <begin position="253"/>
        <end position="274"/>
    </location>
</feature>
<dbReference type="Pfam" id="PF04892">
    <property type="entry name" value="VanZ"/>
    <property type="match status" value="1"/>
</dbReference>
<dbReference type="PANTHER" id="PTHR36834:SF2">
    <property type="entry name" value="MEMBRANE PROTEIN"/>
    <property type="match status" value="1"/>
</dbReference>
<evidence type="ECO:0000259" key="3">
    <source>
        <dbReference type="Pfam" id="PF04892"/>
    </source>
</evidence>
<keyword evidence="2" id="KW-0472">Membrane</keyword>
<reference evidence="4 5" key="1">
    <citation type="submission" date="2019-06" db="EMBL/GenBank/DDBJ databases">
        <title>Sequencing the genomes of 1000 actinobacteria strains.</title>
        <authorList>
            <person name="Klenk H.-P."/>
        </authorList>
    </citation>
    <scope>NUCLEOTIDE SEQUENCE [LARGE SCALE GENOMIC DNA]</scope>
    <source>
        <strain evidence="4 5">DSM 18031</strain>
    </source>
</reference>
<accession>A0A543I4Y4</accession>
<feature type="transmembrane region" description="Helical" evidence="2">
    <location>
        <begin position="92"/>
        <end position="112"/>
    </location>
</feature>
<keyword evidence="2" id="KW-0812">Transmembrane</keyword>
<dbReference type="AlphaFoldDB" id="A0A543I4Y4"/>
<organism evidence="4 5">
    <name type="scientific">Klugiella xanthotipulae</name>
    <dbReference type="NCBI Taxonomy" id="244735"/>
    <lineage>
        <taxon>Bacteria</taxon>
        <taxon>Bacillati</taxon>
        <taxon>Actinomycetota</taxon>
        <taxon>Actinomycetes</taxon>
        <taxon>Micrococcales</taxon>
        <taxon>Microbacteriaceae</taxon>
        <taxon>Klugiella</taxon>
    </lineage>
</organism>
<feature type="domain" description="VanZ-like" evidence="3">
    <location>
        <begin position="50"/>
        <end position="167"/>
    </location>
</feature>
<dbReference type="Proteomes" id="UP000318331">
    <property type="component" value="Unassembled WGS sequence"/>
</dbReference>
<feature type="region of interest" description="Disordered" evidence="1">
    <location>
        <begin position="288"/>
        <end position="319"/>
    </location>
</feature>
<feature type="region of interest" description="Disordered" evidence="1">
    <location>
        <begin position="1"/>
        <end position="35"/>
    </location>
</feature>